<feature type="signal peptide" evidence="2">
    <location>
        <begin position="1"/>
        <end position="18"/>
    </location>
</feature>
<keyword evidence="1" id="KW-0812">Transmembrane</keyword>
<evidence type="ECO:0000313" key="3">
    <source>
        <dbReference type="EMBL" id="KAL0421351.1"/>
    </source>
</evidence>
<sequence length="135" mass="14310">MIFLRACSFLCSALLVTSFGLSAISLPLPPNNCLLAGSHTAGVTVLLSNSIMAFLLATSIMRCNSSRVKCTICSSCHTGVCSPCFGGVSSSIGVRSTLEVPSISNLSILFSIFHRRGQLIQVEVVSHFERLPNST</sequence>
<reference evidence="3" key="1">
    <citation type="submission" date="2020-06" db="EMBL/GenBank/DDBJ databases">
        <authorList>
            <person name="Li T."/>
            <person name="Hu X."/>
            <person name="Zhang T."/>
            <person name="Song X."/>
            <person name="Zhang H."/>
            <person name="Dai N."/>
            <person name="Sheng W."/>
            <person name="Hou X."/>
            <person name="Wei L."/>
        </authorList>
    </citation>
    <scope>NUCLEOTIDE SEQUENCE</scope>
    <source>
        <strain evidence="3">KEN1</strain>
        <tissue evidence="3">Leaf</tissue>
    </source>
</reference>
<keyword evidence="1" id="KW-0472">Membrane</keyword>
<organism evidence="3">
    <name type="scientific">Sesamum latifolium</name>
    <dbReference type="NCBI Taxonomy" id="2727402"/>
    <lineage>
        <taxon>Eukaryota</taxon>
        <taxon>Viridiplantae</taxon>
        <taxon>Streptophyta</taxon>
        <taxon>Embryophyta</taxon>
        <taxon>Tracheophyta</taxon>
        <taxon>Spermatophyta</taxon>
        <taxon>Magnoliopsida</taxon>
        <taxon>eudicotyledons</taxon>
        <taxon>Gunneridae</taxon>
        <taxon>Pentapetalae</taxon>
        <taxon>asterids</taxon>
        <taxon>lamiids</taxon>
        <taxon>Lamiales</taxon>
        <taxon>Pedaliaceae</taxon>
        <taxon>Sesamum</taxon>
    </lineage>
</organism>
<feature type="transmembrane region" description="Helical" evidence="1">
    <location>
        <begin position="39"/>
        <end position="57"/>
    </location>
</feature>
<keyword evidence="2" id="KW-0732">Signal</keyword>
<name>A0AAW2UYY1_9LAMI</name>
<evidence type="ECO:0008006" key="4">
    <source>
        <dbReference type="Google" id="ProtNLM"/>
    </source>
</evidence>
<protein>
    <recommendedName>
        <fullName evidence="4">Secreted protein</fullName>
    </recommendedName>
</protein>
<reference evidence="3" key="2">
    <citation type="journal article" date="2024" name="Plant">
        <title>Genomic evolution and insights into agronomic trait innovations of Sesamum species.</title>
        <authorList>
            <person name="Miao H."/>
            <person name="Wang L."/>
            <person name="Qu L."/>
            <person name="Liu H."/>
            <person name="Sun Y."/>
            <person name="Le M."/>
            <person name="Wang Q."/>
            <person name="Wei S."/>
            <person name="Zheng Y."/>
            <person name="Lin W."/>
            <person name="Duan Y."/>
            <person name="Cao H."/>
            <person name="Xiong S."/>
            <person name="Wang X."/>
            <person name="Wei L."/>
            <person name="Li C."/>
            <person name="Ma Q."/>
            <person name="Ju M."/>
            <person name="Zhao R."/>
            <person name="Li G."/>
            <person name="Mu C."/>
            <person name="Tian Q."/>
            <person name="Mei H."/>
            <person name="Zhang T."/>
            <person name="Gao T."/>
            <person name="Zhang H."/>
        </authorList>
    </citation>
    <scope>NUCLEOTIDE SEQUENCE</scope>
    <source>
        <strain evidence="3">KEN1</strain>
    </source>
</reference>
<evidence type="ECO:0000256" key="1">
    <source>
        <dbReference type="SAM" id="Phobius"/>
    </source>
</evidence>
<dbReference type="EMBL" id="JACGWN010000011">
    <property type="protein sequence ID" value="KAL0421351.1"/>
    <property type="molecule type" value="Genomic_DNA"/>
</dbReference>
<accession>A0AAW2UYY1</accession>
<keyword evidence="1" id="KW-1133">Transmembrane helix</keyword>
<proteinExistence type="predicted"/>
<feature type="chain" id="PRO_5044025356" description="Secreted protein" evidence="2">
    <location>
        <begin position="19"/>
        <end position="135"/>
    </location>
</feature>
<comment type="caution">
    <text evidence="3">The sequence shown here is derived from an EMBL/GenBank/DDBJ whole genome shotgun (WGS) entry which is preliminary data.</text>
</comment>
<gene>
    <name evidence="3" type="ORF">Slati_3158000</name>
</gene>
<evidence type="ECO:0000256" key="2">
    <source>
        <dbReference type="SAM" id="SignalP"/>
    </source>
</evidence>
<dbReference type="AlphaFoldDB" id="A0AAW2UYY1"/>